<dbReference type="AlphaFoldDB" id="A0A6C0K9A8"/>
<organism evidence="2">
    <name type="scientific">viral metagenome</name>
    <dbReference type="NCBI Taxonomy" id="1070528"/>
    <lineage>
        <taxon>unclassified sequences</taxon>
        <taxon>metagenomes</taxon>
        <taxon>organismal metagenomes</taxon>
    </lineage>
</organism>
<proteinExistence type="predicted"/>
<feature type="compositionally biased region" description="Basic residues" evidence="1">
    <location>
        <begin position="7"/>
        <end position="66"/>
    </location>
</feature>
<sequence length="215" mass="24285">MPSPPKRPLKKAPKKPSRSPTKKAPKKSPPKKAPKKSPPKKAPKKSPPKKAPKKSPPKKAPKKSPPKKAVNPIEIIKDLPPEIAFEIGLHLGSQDAEKLLGAVVNQLPINYYRHELTTPATRLTDIDAAMRYKKLYESFETPHDAQLDMRDSRRLPRCAGCEDGKRRCSTCMKNKRGAKSFRPPWKLERKLADSKMEATDLRNTERYLDWRTGLG</sequence>
<feature type="region of interest" description="Disordered" evidence="1">
    <location>
        <begin position="1"/>
        <end position="73"/>
    </location>
</feature>
<protein>
    <submittedName>
        <fullName evidence="2">Uncharacterized protein</fullName>
    </submittedName>
</protein>
<dbReference type="EMBL" id="MN740839">
    <property type="protein sequence ID" value="QHU14279.1"/>
    <property type="molecule type" value="Genomic_DNA"/>
</dbReference>
<reference evidence="2" key="1">
    <citation type="journal article" date="2020" name="Nature">
        <title>Giant virus diversity and host interactions through global metagenomics.</title>
        <authorList>
            <person name="Schulz F."/>
            <person name="Roux S."/>
            <person name="Paez-Espino D."/>
            <person name="Jungbluth S."/>
            <person name="Walsh D.A."/>
            <person name="Denef V.J."/>
            <person name="McMahon K.D."/>
            <person name="Konstantinidis K.T."/>
            <person name="Eloe-Fadrosh E.A."/>
            <person name="Kyrpides N.C."/>
            <person name="Woyke T."/>
        </authorList>
    </citation>
    <scope>NUCLEOTIDE SEQUENCE</scope>
    <source>
        <strain evidence="2">GVMAG-S-1102113-118</strain>
    </source>
</reference>
<name>A0A6C0K9A8_9ZZZZ</name>
<evidence type="ECO:0000256" key="1">
    <source>
        <dbReference type="SAM" id="MobiDB-lite"/>
    </source>
</evidence>
<accession>A0A6C0K9A8</accession>
<evidence type="ECO:0000313" key="2">
    <source>
        <dbReference type="EMBL" id="QHU14279.1"/>
    </source>
</evidence>